<reference evidence="1 2" key="1">
    <citation type="journal article" date="2012" name="J. Bacteriol.">
        <title>Genome sequence of Rhizobium grahamii CCGE502, a broad-host-range symbiont with low nodulation competitiveness in Phaseolus vulgaris.</title>
        <authorList>
            <person name="Althabegoiti M.J."/>
            <person name="Lozano L."/>
            <person name="Torres-Tejerizo G."/>
            <person name="Ormeno-Orrillo E."/>
            <person name="Rogel M.A."/>
            <person name="Gonzalez V."/>
            <person name="Martinez-Romero E."/>
        </authorList>
    </citation>
    <scope>NUCLEOTIDE SEQUENCE [LARGE SCALE GENOMIC DNA]</scope>
    <source>
        <strain evidence="1 2">CCGE 502</strain>
    </source>
</reference>
<evidence type="ECO:0000313" key="1">
    <source>
        <dbReference type="EMBL" id="EPE96283.1"/>
    </source>
</evidence>
<evidence type="ECO:0000313" key="2">
    <source>
        <dbReference type="Proteomes" id="UP000014411"/>
    </source>
</evidence>
<protein>
    <submittedName>
        <fullName evidence="1">Uncharacterized protein</fullName>
    </submittedName>
</protein>
<comment type="caution">
    <text evidence="1">The sequence shown here is derived from an EMBL/GenBank/DDBJ whole genome shotgun (WGS) entry which is preliminary data.</text>
</comment>
<accession>S3IAH9</accession>
<dbReference type="Proteomes" id="UP000014411">
    <property type="component" value="Unassembled WGS sequence"/>
</dbReference>
<dbReference type="HOGENOM" id="CLU_2510364_0_0_5"/>
<dbReference type="AlphaFoldDB" id="S3IAH9"/>
<organism evidence="1 2">
    <name type="scientific">Rhizobium grahamii CCGE 502</name>
    <dbReference type="NCBI Taxonomy" id="990285"/>
    <lineage>
        <taxon>Bacteria</taxon>
        <taxon>Pseudomonadati</taxon>
        <taxon>Pseudomonadota</taxon>
        <taxon>Alphaproteobacteria</taxon>
        <taxon>Hyphomicrobiales</taxon>
        <taxon>Rhizobiaceae</taxon>
        <taxon>Rhizobium/Agrobacterium group</taxon>
        <taxon>Rhizobium</taxon>
    </lineage>
</organism>
<dbReference type="STRING" id="990285.RGCCGE502_20440"/>
<name>S3IAH9_9HYPH</name>
<dbReference type="EMBL" id="AEYE02000025">
    <property type="protein sequence ID" value="EPE96283.1"/>
    <property type="molecule type" value="Genomic_DNA"/>
</dbReference>
<keyword evidence="2" id="KW-1185">Reference proteome</keyword>
<sequence length="85" mass="9561">MKVQGQLPAFNLWQLTANFDFTEYLFPSLGVALARLANARDDSKSICNDFFGTGHDDPPLKIYVLTLFFFLEMSTAVSDGLKRHS</sequence>
<gene>
    <name evidence="1" type="ORF">RGCCGE502_20440</name>
</gene>
<proteinExistence type="predicted"/>